<feature type="compositionally biased region" description="Basic and acidic residues" evidence="1">
    <location>
        <begin position="68"/>
        <end position="80"/>
    </location>
</feature>
<gene>
    <name evidence="3" type="ORF">ACFP2T_16620</name>
</gene>
<dbReference type="RefSeq" id="WP_377422393.1">
    <property type="nucleotide sequence ID" value="NZ_JBHSPR010000010.1"/>
</dbReference>
<feature type="compositionally biased region" description="Pro residues" evidence="1">
    <location>
        <begin position="142"/>
        <end position="152"/>
    </location>
</feature>
<keyword evidence="2" id="KW-0732">Signal</keyword>
<accession>A0ABW1K979</accession>
<evidence type="ECO:0000256" key="1">
    <source>
        <dbReference type="SAM" id="MobiDB-lite"/>
    </source>
</evidence>
<evidence type="ECO:0000256" key="2">
    <source>
        <dbReference type="SAM" id="SignalP"/>
    </source>
</evidence>
<feature type="compositionally biased region" description="Low complexity" evidence="1">
    <location>
        <begin position="163"/>
        <end position="174"/>
    </location>
</feature>
<feature type="compositionally biased region" description="Polar residues" evidence="1">
    <location>
        <begin position="200"/>
        <end position="214"/>
    </location>
</feature>
<feature type="chain" id="PRO_5045457241" evidence="2">
    <location>
        <begin position="26"/>
        <end position="325"/>
    </location>
</feature>
<sequence>MQPRTVRAIQRLALCAGFCAAAWVAAEGLDHGTAFADDVPVRIEQEQPRERPGGPLDELLDDVLPGRGNDRGGDDPRPPDDTDEEAPERPADPTPEPDPRPEPEQTEEPERPRGPIEEVIEDIVDEVTPEPVGGDDGSPQHPVDPPPAPDTEPTPEPEPELPTTPVVDTPVTDDPPVEQPVAPTTEIEGPPFGGDMVPTPWTSDLNTPDFQTGPRTGGSVCDSRDDRDRAVSSGASTRDQADVPRHLPGPRSGVPINPCDPDTGHNAYEEMPATLPNCGGDPALAGPAVLTRVWVLDYRRPAAMHDRHNDALPPGRLTLWPPSPG</sequence>
<feature type="compositionally biased region" description="Basic and acidic residues" evidence="1">
    <location>
        <begin position="40"/>
        <end position="52"/>
    </location>
</feature>
<feature type="compositionally biased region" description="Acidic residues" evidence="1">
    <location>
        <begin position="118"/>
        <end position="128"/>
    </location>
</feature>
<protein>
    <submittedName>
        <fullName evidence="3">Uncharacterized protein</fullName>
    </submittedName>
</protein>
<feature type="region of interest" description="Disordered" evidence="1">
    <location>
        <begin position="40"/>
        <end position="266"/>
    </location>
</feature>
<dbReference type="Proteomes" id="UP001596203">
    <property type="component" value="Unassembled WGS sequence"/>
</dbReference>
<proteinExistence type="predicted"/>
<feature type="compositionally biased region" description="Basic and acidic residues" evidence="1">
    <location>
        <begin position="87"/>
        <end position="116"/>
    </location>
</feature>
<organism evidence="3 4">
    <name type="scientific">Plantactinospora solaniradicis</name>
    <dbReference type="NCBI Taxonomy" id="1723736"/>
    <lineage>
        <taxon>Bacteria</taxon>
        <taxon>Bacillati</taxon>
        <taxon>Actinomycetota</taxon>
        <taxon>Actinomycetes</taxon>
        <taxon>Micromonosporales</taxon>
        <taxon>Micromonosporaceae</taxon>
        <taxon>Plantactinospora</taxon>
    </lineage>
</organism>
<keyword evidence="4" id="KW-1185">Reference proteome</keyword>
<name>A0ABW1K979_9ACTN</name>
<evidence type="ECO:0000313" key="4">
    <source>
        <dbReference type="Proteomes" id="UP001596203"/>
    </source>
</evidence>
<feature type="signal peptide" evidence="2">
    <location>
        <begin position="1"/>
        <end position="25"/>
    </location>
</feature>
<reference evidence="4" key="1">
    <citation type="journal article" date="2019" name="Int. J. Syst. Evol. Microbiol.">
        <title>The Global Catalogue of Microorganisms (GCM) 10K type strain sequencing project: providing services to taxonomists for standard genome sequencing and annotation.</title>
        <authorList>
            <consortium name="The Broad Institute Genomics Platform"/>
            <consortium name="The Broad Institute Genome Sequencing Center for Infectious Disease"/>
            <person name="Wu L."/>
            <person name="Ma J."/>
        </authorList>
    </citation>
    <scope>NUCLEOTIDE SEQUENCE [LARGE SCALE GENOMIC DNA]</scope>
    <source>
        <strain evidence="4">ZS-35-S2</strain>
    </source>
</reference>
<comment type="caution">
    <text evidence="3">The sequence shown here is derived from an EMBL/GenBank/DDBJ whole genome shotgun (WGS) entry which is preliminary data.</text>
</comment>
<evidence type="ECO:0000313" key="3">
    <source>
        <dbReference type="EMBL" id="MFC6017827.1"/>
    </source>
</evidence>
<dbReference type="EMBL" id="JBHSPR010000010">
    <property type="protein sequence ID" value="MFC6017827.1"/>
    <property type="molecule type" value="Genomic_DNA"/>
</dbReference>